<proteinExistence type="predicted"/>
<keyword evidence="2" id="KW-1185">Reference proteome</keyword>
<sequence length="80" mass="9649">MKGSEINAFPLMIYKDLQANRNQCRTYRDNLTNEEYPTEAKQKLRFENYTSMICSSEFKLGKKIWKENGKREYETDRNIK</sequence>
<organism evidence="1 2">
    <name type="scientific">Parelaphostrongylus tenuis</name>
    <name type="common">Meningeal worm</name>
    <dbReference type="NCBI Taxonomy" id="148309"/>
    <lineage>
        <taxon>Eukaryota</taxon>
        <taxon>Metazoa</taxon>
        <taxon>Ecdysozoa</taxon>
        <taxon>Nematoda</taxon>
        <taxon>Chromadorea</taxon>
        <taxon>Rhabditida</taxon>
        <taxon>Rhabditina</taxon>
        <taxon>Rhabditomorpha</taxon>
        <taxon>Strongyloidea</taxon>
        <taxon>Metastrongylidae</taxon>
        <taxon>Parelaphostrongylus</taxon>
    </lineage>
</organism>
<reference evidence="1" key="1">
    <citation type="submission" date="2021-06" db="EMBL/GenBank/DDBJ databases">
        <title>Parelaphostrongylus tenuis whole genome reference sequence.</title>
        <authorList>
            <person name="Garwood T.J."/>
            <person name="Larsen P.A."/>
            <person name="Fountain-Jones N.M."/>
            <person name="Garbe J.R."/>
            <person name="Macchietto M.G."/>
            <person name="Kania S.A."/>
            <person name="Gerhold R.W."/>
            <person name="Richards J.E."/>
            <person name="Wolf T.M."/>
        </authorList>
    </citation>
    <scope>NUCLEOTIDE SEQUENCE</scope>
    <source>
        <strain evidence="1">MNPRO001-30</strain>
        <tissue evidence="1">Meninges</tissue>
    </source>
</reference>
<accession>A0AAD5QFT4</accession>
<gene>
    <name evidence="1" type="ORF">KIN20_006234</name>
</gene>
<protein>
    <submittedName>
        <fullName evidence="1">Uncharacterized protein</fullName>
    </submittedName>
</protein>
<dbReference type="Proteomes" id="UP001196413">
    <property type="component" value="Unassembled WGS sequence"/>
</dbReference>
<evidence type="ECO:0000313" key="2">
    <source>
        <dbReference type="Proteomes" id="UP001196413"/>
    </source>
</evidence>
<comment type="caution">
    <text evidence="1">The sequence shown here is derived from an EMBL/GenBank/DDBJ whole genome shotgun (WGS) entry which is preliminary data.</text>
</comment>
<name>A0AAD5QFT4_PARTN</name>
<dbReference type="EMBL" id="JAHQIW010000864">
    <property type="protein sequence ID" value="KAJ1350443.1"/>
    <property type="molecule type" value="Genomic_DNA"/>
</dbReference>
<evidence type="ECO:0000313" key="1">
    <source>
        <dbReference type="EMBL" id="KAJ1350443.1"/>
    </source>
</evidence>
<dbReference type="AlphaFoldDB" id="A0AAD5QFT4"/>